<dbReference type="EMBL" id="GBRH01161624">
    <property type="protein sequence ID" value="JAE36272.1"/>
    <property type="molecule type" value="Transcribed_RNA"/>
</dbReference>
<reference evidence="1" key="1">
    <citation type="submission" date="2014-09" db="EMBL/GenBank/DDBJ databases">
        <authorList>
            <person name="Magalhaes I.L.F."/>
            <person name="Oliveira U."/>
            <person name="Santos F.R."/>
            <person name="Vidigal T.H.D.A."/>
            <person name="Brescovit A.D."/>
            <person name="Santos A.J."/>
        </authorList>
    </citation>
    <scope>NUCLEOTIDE SEQUENCE</scope>
    <source>
        <tissue evidence="1">Shoot tissue taken approximately 20 cm above the soil surface</tissue>
    </source>
</reference>
<name>A0A0A9HHP4_ARUDO</name>
<sequence length="30" mass="3566">MQPYSADVNIVDFYCSFPWFHNPEKSLDKS</sequence>
<organism evidence="1">
    <name type="scientific">Arundo donax</name>
    <name type="common">Giant reed</name>
    <name type="synonym">Donax arundinaceus</name>
    <dbReference type="NCBI Taxonomy" id="35708"/>
    <lineage>
        <taxon>Eukaryota</taxon>
        <taxon>Viridiplantae</taxon>
        <taxon>Streptophyta</taxon>
        <taxon>Embryophyta</taxon>
        <taxon>Tracheophyta</taxon>
        <taxon>Spermatophyta</taxon>
        <taxon>Magnoliopsida</taxon>
        <taxon>Liliopsida</taxon>
        <taxon>Poales</taxon>
        <taxon>Poaceae</taxon>
        <taxon>PACMAD clade</taxon>
        <taxon>Arundinoideae</taxon>
        <taxon>Arundineae</taxon>
        <taxon>Arundo</taxon>
    </lineage>
</organism>
<accession>A0A0A9HHP4</accession>
<dbReference type="AlphaFoldDB" id="A0A0A9HHP4"/>
<reference evidence="1" key="2">
    <citation type="journal article" date="2015" name="Data Brief">
        <title>Shoot transcriptome of the giant reed, Arundo donax.</title>
        <authorList>
            <person name="Barrero R.A."/>
            <person name="Guerrero F.D."/>
            <person name="Moolhuijzen P."/>
            <person name="Goolsby J.A."/>
            <person name="Tidwell J."/>
            <person name="Bellgard S.E."/>
            <person name="Bellgard M.I."/>
        </authorList>
    </citation>
    <scope>NUCLEOTIDE SEQUENCE</scope>
    <source>
        <tissue evidence="1">Shoot tissue taken approximately 20 cm above the soil surface</tissue>
    </source>
</reference>
<evidence type="ECO:0000313" key="1">
    <source>
        <dbReference type="EMBL" id="JAE36272.1"/>
    </source>
</evidence>
<proteinExistence type="predicted"/>
<protein>
    <submittedName>
        <fullName evidence="1">Uncharacterized protein</fullName>
    </submittedName>
</protein>